<evidence type="ECO:0000313" key="3">
    <source>
        <dbReference type="Proteomes" id="UP000612746"/>
    </source>
</evidence>
<dbReference type="AlphaFoldDB" id="A0A8H7Q325"/>
<evidence type="ECO:0000313" key="2">
    <source>
        <dbReference type="EMBL" id="KAG2184129.1"/>
    </source>
</evidence>
<evidence type="ECO:0000256" key="1">
    <source>
        <dbReference type="SAM" id="Phobius"/>
    </source>
</evidence>
<gene>
    <name evidence="2" type="ORF">INT44_009144</name>
</gene>
<dbReference type="EMBL" id="JAEPRA010000006">
    <property type="protein sequence ID" value="KAG2184129.1"/>
    <property type="molecule type" value="Genomic_DNA"/>
</dbReference>
<accession>A0A8H7Q325</accession>
<keyword evidence="1" id="KW-0812">Transmembrane</keyword>
<reference evidence="2" key="1">
    <citation type="submission" date="2020-12" db="EMBL/GenBank/DDBJ databases">
        <title>Metabolic potential, ecology and presence of endohyphal bacteria is reflected in genomic diversity of Mucoromycotina.</title>
        <authorList>
            <person name="Muszewska A."/>
            <person name="Okrasinska A."/>
            <person name="Steczkiewicz K."/>
            <person name="Drgas O."/>
            <person name="Orlowska M."/>
            <person name="Perlinska-Lenart U."/>
            <person name="Aleksandrzak-Piekarczyk T."/>
            <person name="Szatraj K."/>
            <person name="Zielenkiewicz U."/>
            <person name="Pilsyk S."/>
            <person name="Malc E."/>
            <person name="Mieczkowski P."/>
            <person name="Kruszewska J.S."/>
            <person name="Biernat P."/>
            <person name="Pawlowska J."/>
        </authorList>
    </citation>
    <scope>NUCLEOTIDE SEQUENCE</scope>
    <source>
        <strain evidence="2">WA0000051536</strain>
    </source>
</reference>
<sequence length="268" mass="30297">MFISRATTTSLYSGVPTAMEPLITAESPSIIRFALAATAAVTPSANATENTVEQHGPLHNNTIYICLPIFCAVVACLYISVWVWSCHRSWHRENREANRRLDHWRNHMLLTKVSTRLSKHFHEIKWPTQPTLPKWRKERPDSMYAARRDTYMEKDGKADYSLYGGDTISVELPSSPAFNLIPSSALRHHKSLNAKTHRSPKSSHRRAWRSHDLRSFNPVTFRIPTEHSWIASSSSSVSVAGTAYSGATTIFERVGSDTNSIQHPNEKE</sequence>
<comment type="caution">
    <text evidence="2">The sequence shown here is derived from an EMBL/GenBank/DDBJ whole genome shotgun (WGS) entry which is preliminary data.</text>
</comment>
<organism evidence="2 3">
    <name type="scientific">Umbelopsis vinacea</name>
    <dbReference type="NCBI Taxonomy" id="44442"/>
    <lineage>
        <taxon>Eukaryota</taxon>
        <taxon>Fungi</taxon>
        <taxon>Fungi incertae sedis</taxon>
        <taxon>Mucoromycota</taxon>
        <taxon>Mucoromycotina</taxon>
        <taxon>Umbelopsidomycetes</taxon>
        <taxon>Umbelopsidales</taxon>
        <taxon>Umbelopsidaceae</taxon>
        <taxon>Umbelopsis</taxon>
    </lineage>
</organism>
<dbReference type="OrthoDB" id="2394086at2759"/>
<feature type="transmembrane region" description="Helical" evidence="1">
    <location>
        <begin position="62"/>
        <end position="85"/>
    </location>
</feature>
<dbReference type="Proteomes" id="UP000612746">
    <property type="component" value="Unassembled WGS sequence"/>
</dbReference>
<keyword evidence="3" id="KW-1185">Reference proteome</keyword>
<proteinExistence type="predicted"/>
<keyword evidence="1" id="KW-1133">Transmembrane helix</keyword>
<name>A0A8H7Q325_9FUNG</name>
<protein>
    <submittedName>
        <fullName evidence="2">Uncharacterized protein</fullName>
    </submittedName>
</protein>
<keyword evidence="1" id="KW-0472">Membrane</keyword>